<dbReference type="EMBL" id="JACHIV010000001">
    <property type="protein sequence ID" value="MBB5072077.1"/>
    <property type="molecule type" value="Genomic_DNA"/>
</dbReference>
<sequence length="401" mass="40535">MASADPGDSGMLQSNDLWTVRAAVRSEPADAEGDPVVPVEPPVAEAAPPAEPAFEIDRQDVLVQLEFLRQAIGILEVPDPFGPEFAVATGAGEQLRPAAESWRAAASVLHPSMSLVSDQVSGIDGCWDGADSDAFVAQVRRIGARGGELAVAVTALADELDGVAESLRVLGREMRELIASVAGPVHAALREPDSDLPAAREHLMRIRRPAAGLAESVTETMAAFGRFCAEQEDALPSAPDLATVSGSPLWTDFGTGTAAEPAPGDSADPTPAVTVAAQADEPAATIPAQADEPDTAVPAQADDPAATVSAQADDPDATNGADAVPAAGPAAAATGGAMAGGGMVGGMMPMAGMAGAGAGGGQRRPKRPRAKADPSELFGTPAPAAEPVLGDTKKKQQEKHP</sequence>
<dbReference type="Proteomes" id="UP000580474">
    <property type="component" value="Unassembled WGS sequence"/>
</dbReference>
<feature type="region of interest" description="Disordered" evidence="1">
    <location>
        <begin position="291"/>
        <end position="324"/>
    </location>
</feature>
<evidence type="ECO:0000256" key="1">
    <source>
        <dbReference type="SAM" id="MobiDB-lite"/>
    </source>
</evidence>
<feature type="region of interest" description="Disordered" evidence="1">
    <location>
        <begin position="353"/>
        <end position="401"/>
    </location>
</feature>
<dbReference type="InterPro" id="IPR036689">
    <property type="entry name" value="ESAT-6-like_sf"/>
</dbReference>
<protein>
    <submittedName>
        <fullName evidence="2">Uncharacterized protein YukE</fullName>
    </submittedName>
</protein>
<dbReference type="AlphaFoldDB" id="A0A840NVA5"/>
<dbReference type="Gene3D" id="1.10.287.1060">
    <property type="entry name" value="ESAT-6-like"/>
    <property type="match status" value="1"/>
</dbReference>
<dbReference type="RefSeq" id="WP_184483161.1">
    <property type="nucleotide sequence ID" value="NZ_JACHIV010000001.1"/>
</dbReference>
<accession>A0A840NVA5</accession>
<comment type="caution">
    <text evidence="2">The sequence shown here is derived from an EMBL/GenBank/DDBJ whole genome shotgun (WGS) entry which is preliminary data.</text>
</comment>
<gene>
    <name evidence="2" type="ORF">BJ969_005165</name>
</gene>
<name>A0A840NVA5_9PSEU</name>
<feature type="compositionally biased region" description="Basic and acidic residues" evidence="1">
    <location>
        <begin position="391"/>
        <end position="401"/>
    </location>
</feature>
<organism evidence="2 3">
    <name type="scientific">Saccharopolyspora gloriosae</name>
    <dbReference type="NCBI Taxonomy" id="455344"/>
    <lineage>
        <taxon>Bacteria</taxon>
        <taxon>Bacillati</taxon>
        <taxon>Actinomycetota</taxon>
        <taxon>Actinomycetes</taxon>
        <taxon>Pseudonocardiales</taxon>
        <taxon>Pseudonocardiaceae</taxon>
        <taxon>Saccharopolyspora</taxon>
    </lineage>
</organism>
<feature type="region of interest" description="Disordered" evidence="1">
    <location>
        <begin position="246"/>
        <end position="271"/>
    </location>
</feature>
<reference evidence="2 3" key="1">
    <citation type="submission" date="2020-08" db="EMBL/GenBank/DDBJ databases">
        <title>Sequencing the genomes of 1000 actinobacteria strains.</title>
        <authorList>
            <person name="Klenk H.-P."/>
        </authorList>
    </citation>
    <scope>NUCLEOTIDE SEQUENCE [LARGE SCALE GENOMIC DNA]</scope>
    <source>
        <strain evidence="2 3">DSM 45582</strain>
    </source>
</reference>
<dbReference type="SUPFAM" id="SSF140453">
    <property type="entry name" value="EsxAB dimer-like"/>
    <property type="match status" value="1"/>
</dbReference>
<proteinExistence type="predicted"/>
<keyword evidence="3" id="KW-1185">Reference proteome</keyword>
<evidence type="ECO:0000313" key="3">
    <source>
        <dbReference type="Proteomes" id="UP000580474"/>
    </source>
</evidence>
<evidence type="ECO:0000313" key="2">
    <source>
        <dbReference type="EMBL" id="MBB5072077.1"/>
    </source>
</evidence>